<dbReference type="Proteomes" id="UP001054945">
    <property type="component" value="Unassembled WGS sequence"/>
</dbReference>
<evidence type="ECO:0000313" key="2">
    <source>
        <dbReference type="EMBL" id="GIY53673.1"/>
    </source>
</evidence>
<gene>
    <name evidence="2" type="ORF">CEXT_364561</name>
</gene>
<organism evidence="2 3">
    <name type="scientific">Caerostris extrusa</name>
    <name type="common">Bark spider</name>
    <name type="synonym">Caerostris bankana</name>
    <dbReference type="NCBI Taxonomy" id="172846"/>
    <lineage>
        <taxon>Eukaryota</taxon>
        <taxon>Metazoa</taxon>
        <taxon>Ecdysozoa</taxon>
        <taxon>Arthropoda</taxon>
        <taxon>Chelicerata</taxon>
        <taxon>Arachnida</taxon>
        <taxon>Araneae</taxon>
        <taxon>Araneomorphae</taxon>
        <taxon>Entelegynae</taxon>
        <taxon>Araneoidea</taxon>
        <taxon>Araneidae</taxon>
        <taxon>Caerostris</taxon>
    </lineage>
</organism>
<feature type="compositionally biased region" description="Basic and acidic residues" evidence="1">
    <location>
        <begin position="15"/>
        <end position="31"/>
    </location>
</feature>
<name>A0AAV4U7C8_CAEEX</name>
<dbReference type="AlphaFoldDB" id="A0AAV4U7C8"/>
<proteinExistence type="predicted"/>
<feature type="region of interest" description="Disordered" evidence="1">
    <location>
        <begin position="14"/>
        <end position="53"/>
    </location>
</feature>
<sequence length="75" mass="8766">MHFEYGYRNYFGCSDNHREKKSEDMHEHRPSQGETMAKCGHQKPGTYPVPLYNHPPANSFQVALKDQKLFSSKHN</sequence>
<protein>
    <submittedName>
        <fullName evidence="2">Uncharacterized protein</fullName>
    </submittedName>
</protein>
<comment type="caution">
    <text evidence="2">The sequence shown here is derived from an EMBL/GenBank/DDBJ whole genome shotgun (WGS) entry which is preliminary data.</text>
</comment>
<keyword evidence="3" id="KW-1185">Reference proteome</keyword>
<reference evidence="2 3" key="1">
    <citation type="submission" date="2021-06" db="EMBL/GenBank/DDBJ databases">
        <title>Caerostris extrusa draft genome.</title>
        <authorList>
            <person name="Kono N."/>
            <person name="Arakawa K."/>
        </authorList>
    </citation>
    <scope>NUCLEOTIDE SEQUENCE [LARGE SCALE GENOMIC DNA]</scope>
</reference>
<evidence type="ECO:0000313" key="3">
    <source>
        <dbReference type="Proteomes" id="UP001054945"/>
    </source>
</evidence>
<accession>A0AAV4U7C8</accession>
<dbReference type="EMBL" id="BPLR01012389">
    <property type="protein sequence ID" value="GIY53673.1"/>
    <property type="molecule type" value="Genomic_DNA"/>
</dbReference>
<evidence type="ECO:0000256" key="1">
    <source>
        <dbReference type="SAM" id="MobiDB-lite"/>
    </source>
</evidence>